<comment type="caution">
    <text evidence="2">The sequence shown here is derived from an EMBL/GenBank/DDBJ whole genome shotgun (WGS) entry which is preliminary data.</text>
</comment>
<protein>
    <submittedName>
        <fullName evidence="2">HEPN domain-containing protein</fullName>
    </submittedName>
</protein>
<dbReference type="Pfam" id="PF05168">
    <property type="entry name" value="HEPN"/>
    <property type="match status" value="1"/>
</dbReference>
<evidence type="ECO:0000313" key="3">
    <source>
        <dbReference type="Proteomes" id="UP001620409"/>
    </source>
</evidence>
<sequence>MVKWTEADLRALDLKLAEAGVRPHARPYWAAREILGPEYSMSPFGNPEADRITATYHALFPHVANTWPGAGVGLAASGDDVRRLVLGVAFGSPSPIETWQALGFRDAQVWWAWCRDDPAIAAQTALALADLYDFASGLNALGRTNKAAEDRWHMAGSNLADVANNLPTATGVDSIVQPVCLTAELSLKAALHCAGLEPKKKHDLPDLASKLADARPHRDDTLIADLVQRFPDYVESRYTAVGLSRLAVVRLALAAQFVAASSVRRFSPVDLALVMENDSWPGPRRPFLP</sequence>
<dbReference type="InterPro" id="IPR007842">
    <property type="entry name" value="HEPN_dom"/>
</dbReference>
<dbReference type="EMBL" id="JADIKI010000023">
    <property type="protein sequence ID" value="MFK2855401.1"/>
    <property type="molecule type" value="Genomic_DNA"/>
</dbReference>
<accession>A0ABW8IM85</accession>
<evidence type="ECO:0000313" key="2">
    <source>
        <dbReference type="EMBL" id="MFK2855401.1"/>
    </source>
</evidence>
<feature type="domain" description="HEPN" evidence="1">
    <location>
        <begin position="154"/>
        <end position="241"/>
    </location>
</feature>
<gene>
    <name evidence="2" type="ORF">ISP18_12435</name>
</gene>
<name>A0ABW8IM85_9GAMM</name>
<proteinExistence type="predicted"/>
<reference evidence="2 3" key="1">
    <citation type="submission" date="2020-10" db="EMBL/GenBank/DDBJ databases">
        <title>Phylogeny of dyella-like bacteria.</title>
        <authorList>
            <person name="Fu J."/>
        </authorList>
    </citation>
    <scope>NUCLEOTIDE SEQUENCE [LARGE SCALE GENOMIC DNA]</scope>
    <source>
        <strain evidence="2 3">DHG40</strain>
    </source>
</reference>
<keyword evidence="3" id="KW-1185">Reference proteome</keyword>
<dbReference type="Gene3D" id="1.20.120.330">
    <property type="entry name" value="Nucleotidyltransferases domain 2"/>
    <property type="match status" value="1"/>
</dbReference>
<organism evidence="2 3">
    <name type="scientific">Dyella humi</name>
    <dbReference type="NCBI Taxonomy" id="1770547"/>
    <lineage>
        <taxon>Bacteria</taxon>
        <taxon>Pseudomonadati</taxon>
        <taxon>Pseudomonadota</taxon>
        <taxon>Gammaproteobacteria</taxon>
        <taxon>Lysobacterales</taxon>
        <taxon>Rhodanobacteraceae</taxon>
        <taxon>Dyella</taxon>
    </lineage>
</organism>
<dbReference type="Proteomes" id="UP001620409">
    <property type="component" value="Unassembled WGS sequence"/>
</dbReference>
<evidence type="ECO:0000259" key="1">
    <source>
        <dbReference type="Pfam" id="PF05168"/>
    </source>
</evidence>